<keyword evidence="6" id="KW-0695">RNA-directed DNA polymerase</keyword>
<keyword evidence="2" id="KW-0548">Nucleotidyltransferase</keyword>
<keyword evidence="9" id="KW-1185">Reference proteome</keyword>
<dbReference type="GO" id="GO:0016787">
    <property type="term" value="F:hydrolase activity"/>
    <property type="evidence" value="ECO:0007669"/>
    <property type="project" value="UniProtKB-KW"/>
</dbReference>
<keyword evidence="3" id="KW-0540">Nuclease</keyword>
<keyword evidence="1" id="KW-0808">Transferase</keyword>
<comment type="caution">
    <text evidence="8">The sequence shown here is derived from an EMBL/GenBank/DDBJ whole genome shotgun (WGS) entry which is preliminary data.</text>
</comment>
<organism evidence="8 9">
    <name type="scientific">Araneus ventricosus</name>
    <name type="common">Orbweaver spider</name>
    <name type="synonym">Epeira ventricosa</name>
    <dbReference type="NCBI Taxonomy" id="182803"/>
    <lineage>
        <taxon>Eukaryota</taxon>
        <taxon>Metazoa</taxon>
        <taxon>Ecdysozoa</taxon>
        <taxon>Arthropoda</taxon>
        <taxon>Chelicerata</taxon>
        <taxon>Arachnida</taxon>
        <taxon>Araneae</taxon>
        <taxon>Araneomorphae</taxon>
        <taxon>Entelegynae</taxon>
        <taxon>Araneoidea</taxon>
        <taxon>Araneidae</taxon>
        <taxon>Araneus</taxon>
    </lineage>
</organism>
<dbReference type="AlphaFoldDB" id="A0A4Y2HH46"/>
<gene>
    <name evidence="8" type="primary">pol_3584</name>
    <name evidence="8" type="ORF">AVEN_25927_1</name>
</gene>
<dbReference type="PANTHER" id="PTHR37984">
    <property type="entry name" value="PROTEIN CBG26694"/>
    <property type="match status" value="1"/>
</dbReference>
<keyword evidence="4" id="KW-0255">Endonuclease</keyword>
<evidence type="ECO:0000313" key="9">
    <source>
        <dbReference type="Proteomes" id="UP000499080"/>
    </source>
</evidence>
<accession>A0A4Y2HH46</accession>
<dbReference type="EMBL" id="BGPR01001920">
    <property type="protein sequence ID" value="GBM64313.1"/>
    <property type="molecule type" value="Genomic_DNA"/>
</dbReference>
<evidence type="ECO:0000259" key="7">
    <source>
        <dbReference type="Pfam" id="PF17917"/>
    </source>
</evidence>
<sequence length="165" mass="18753">MRESFVGHPVHQTAFQDLKDKLSKTPELYTPTLEKSLIIHSDASQVGIGACLSQECDGKQYPICYASQKLTPAQQHWPTIEREAYAIVWSLKKFEPWIFDSPIKVISDHNPLTFVVKNASKSSKLQRWTLALQKYDLHIEHCPGGKLVNADALSRFPVLYTNEND</sequence>
<dbReference type="InterPro" id="IPR041373">
    <property type="entry name" value="RT_RNaseH"/>
</dbReference>
<dbReference type="PANTHER" id="PTHR37984:SF5">
    <property type="entry name" value="PROTEIN NYNRIN-LIKE"/>
    <property type="match status" value="1"/>
</dbReference>
<dbReference type="Gene3D" id="3.10.20.370">
    <property type="match status" value="1"/>
</dbReference>
<keyword evidence="5" id="KW-0378">Hydrolase</keyword>
<reference evidence="8 9" key="1">
    <citation type="journal article" date="2019" name="Sci. Rep.">
        <title>Orb-weaving spider Araneus ventricosus genome elucidates the spidroin gene catalogue.</title>
        <authorList>
            <person name="Kono N."/>
            <person name="Nakamura H."/>
            <person name="Ohtoshi R."/>
            <person name="Moran D.A.P."/>
            <person name="Shinohara A."/>
            <person name="Yoshida Y."/>
            <person name="Fujiwara M."/>
            <person name="Mori M."/>
            <person name="Tomita M."/>
            <person name="Arakawa K."/>
        </authorList>
    </citation>
    <scope>NUCLEOTIDE SEQUENCE [LARGE SCALE GENOMIC DNA]</scope>
</reference>
<dbReference type="Pfam" id="PF17917">
    <property type="entry name" value="RT_RNaseH"/>
    <property type="match status" value="1"/>
</dbReference>
<evidence type="ECO:0000256" key="4">
    <source>
        <dbReference type="ARBA" id="ARBA00022759"/>
    </source>
</evidence>
<dbReference type="OrthoDB" id="6420055at2759"/>
<dbReference type="Proteomes" id="UP000499080">
    <property type="component" value="Unassembled WGS sequence"/>
</dbReference>
<protein>
    <submittedName>
        <fullName evidence="8">Retrovirus-related Pol polyprotein from transposon opus</fullName>
    </submittedName>
</protein>
<dbReference type="FunFam" id="3.10.20.370:FF:000001">
    <property type="entry name" value="Retrovirus-related Pol polyprotein from transposon 17.6-like protein"/>
    <property type="match status" value="1"/>
</dbReference>
<dbReference type="InterPro" id="IPR043502">
    <property type="entry name" value="DNA/RNA_pol_sf"/>
</dbReference>
<evidence type="ECO:0000256" key="6">
    <source>
        <dbReference type="ARBA" id="ARBA00022918"/>
    </source>
</evidence>
<evidence type="ECO:0000256" key="1">
    <source>
        <dbReference type="ARBA" id="ARBA00022679"/>
    </source>
</evidence>
<dbReference type="InterPro" id="IPR050951">
    <property type="entry name" value="Retrovirus_Pol_polyprotein"/>
</dbReference>
<proteinExistence type="predicted"/>
<feature type="domain" description="Reverse transcriptase RNase H-like" evidence="7">
    <location>
        <begin position="33"/>
        <end position="135"/>
    </location>
</feature>
<dbReference type="SUPFAM" id="SSF56672">
    <property type="entry name" value="DNA/RNA polymerases"/>
    <property type="match status" value="1"/>
</dbReference>
<dbReference type="CDD" id="cd09274">
    <property type="entry name" value="RNase_HI_RT_Ty3"/>
    <property type="match status" value="1"/>
</dbReference>
<evidence type="ECO:0000313" key="8">
    <source>
        <dbReference type="EMBL" id="GBM64313.1"/>
    </source>
</evidence>
<name>A0A4Y2HH46_ARAVE</name>
<dbReference type="GO" id="GO:0003964">
    <property type="term" value="F:RNA-directed DNA polymerase activity"/>
    <property type="evidence" value="ECO:0007669"/>
    <property type="project" value="UniProtKB-KW"/>
</dbReference>
<evidence type="ECO:0000256" key="3">
    <source>
        <dbReference type="ARBA" id="ARBA00022722"/>
    </source>
</evidence>
<evidence type="ECO:0000256" key="5">
    <source>
        <dbReference type="ARBA" id="ARBA00022801"/>
    </source>
</evidence>
<dbReference type="GO" id="GO:0004519">
    <property type="term" value="F:endonuclease activity"/>
    <property type="evidence" value="ECO:0007669"/>
    <property type="project" value="UniProtKB-KW"/>
</dbReference>
<evidence type="ECO:0000256" key="2">
    <source>
        <dbReference type="ARBA" id="ARBA00022695"/>
    </source>
</evidence>